<keyword evidence="3" id="KW-1185">Reference proteome</keyword>
<dbReference type="EMBL" id="KI925464">
    <property type="protein sequence ID" value="ETW76802.1"/>
    <property type="molecule type" value="Genomic_DNA"/>
</dbReference>
<evidence type="ECO:0008006" key="4">
    <source>
        <dbReference type="Google" id="ProtNLM"/>
    </source>
</evidence>
<feature type="chain" id="PRO_5004843874" description="Phosphatidylglycerol/phosphatidylinositol transfer protein" evidence="1">
    <location>
        <begin position="24"/>
        <end position="154"/>
    </location>
</feature>
<dbReference type="AlphaFoldDB" id="W4JTD1"/>
<protein>
    <recommendedName>
        <fullName evidence="4">Phosphatidylglycerol/phosphatidylinositol transfer protein</fullName>
    </recommendedName>
</protein>
<accession>W4JTD1</accession>
<dbReference type="GeneID" id="20675414"/>
<reference evidence="2 3" key="1">
    <citation type="journal article" date="2012" name="New Phytol.">
        <title>Insight into trade-off between wood decay and parasitism from the genome of a fungal forest pathogen.</title>
        <authorList>
            <person name="Olson A."/>
            <person name="Aerts A."/>
            <person name="Asiegbu F."/>
            <person name="Belbahri L."/>
            <person name="Bouzid O."/>
            <person name="Broberg A."/>
            <person name="Canback B."/>
            <person name="Coutinho P.M."/>
            <person name="Cullen D."/>
            <person name="Dalman K."/>
            <person name="Deflorio G."/>
            <person name="van Diepen L.T."/>
            <person name="Dunand C."/>
            <person name="Duplessis S."/>
            <person name="Durling M."/>
            <person name="Gonthier P."/>
            <person name="Grimwood J."/>
            <person name="Fossdal C.G."/>
            <person name="Hansson D."/>
            <person name="Henrissat B."/>
            <person name="Hietala A."/>
            <person name="Himmelstrand K."/>
            <person name="Hoffmeister D."/>
            <person name="Hogberg N."/>
            <person name="James T.Y."/>
            <person name="Karlsson M."/>
            <person name="Kohler A."/>
            <person name="Kues U."/>
            <person name="Lee Y.H."/>
            <person name="Lin Y.C."/>
            <person name="Lind M."/>
            <person name="Lindquist E."/>
            <person name="Lombard V."/>
            <person name="Lucas S."/>
            <person name="Lunden K."/>
            <person name="Morin E."/>
            <person name="Murat C."/>
            <person name="Park J."/>
            <person name="Raffaello T."/>
            <person name="Rouze P."/>
            <person name="Salamov A."/>
            <person name="Schmutz J."/>
            <person name="Solheim H."/>
            <person name="Stahlberg J."/>
            <person name="Velez H."/>
            <person name="de Vries R.P."/>
            <person name="Wiebenga A."/>
            <person name="Woodward S."/>
            <person name="Yakovlev I."/>
            <person name="Garbelotto M."/>
            <person name="Martin F."/>
            <person name="Grigoriev I.V."/>
            <person name="Stenlid J."/>
        </authorList>
    </citation>
    <scope>NUCLEOTIDE SEQUENCE [LARGE SCALE GENOMIC DNA]</scope>
    <source>
        <strain evidence="2 3">TC 32-1</strain>
    </source>
</reference>
<gene>
    <name evidence="2" type="ORF">HETIRDRAFT_442125</name>
</gene>
<dbReference type="OrthoDB" id="2841294at2759"/>
<dbReference type="HOGENOM" id="CLU_137500_1_2_1"/>
<name>W4JTD1_HETIT</name>
<dbReference type="RefSeq" id="XP_009551672.1">
    <property type="nucleotide sequence ID" value="XM_009553377.1"/>
</dbReference>
<dbReference type="InParanoid" id="W4JTD1"/>
<evidence type="ECO:0000313" key="2">
    <source>
        <dbReference type="EMBL" id="ETW76802.1"/>
    </source>
</evidence>
<proteinExistence type="predicted"/>
<dbReference type="KEGG" id="hir:HETIRDRAFT_442125"/>
<dbReference type="eggNOG" id="ENOG502SBH1">
    <property type="taxonomic scope" value="Eukaryota"/>
</dbReference>
<evidence type="ECO:0000256" key="1">
    <source>
        <dbReference type="SAM" id="SignalP"/>
    </source>
</evidence>
<sequence length="154" mass="16363">MKLFAHFAPLTALVTCLVGGASAQTIAIGYPPEGFSVSPNSSLTVQVDRPNSLTGSQEVAIIISLAHCPSSNVPHCLDPTQLLGPTLYYGPFDPQYPSFRTPQDVPQQNFTVTVPAALQNGTAVLTVTHLSLVGAGPYPLFEFKNVTLDVQPQQ</sequence>
<keyword evidence="1" id="KW-0732">Signal</keyword>
<dbReference type="Pfam" id="PF19271">
    <property type="entry name" value="Nis1"/>
    <property type="match status" value="1"/>
</dbReference>
<feature type="signal peptide" evidence="1">
    <location>
        <begin position="1"/>
        <end position="23"/>
    </location>
</feature>
<dbReference type="Proteomes" id="UP000030671">
    <property type="component" value="Unassembled WGS sequence"/>
</dbReference>
<organism evidence="2 3">
    <name type="scientific">Heterobasidion irregulare (strain TC 32-1)</name>
    <dbReference type="NCBI Taxonomy" id="747525"/>
    <lineage>
        <taxon>Eukaryota</taxon>
        <taxon>Fungi</taxon>
        <taxon>Dikarya</taxon>
        <taxon>Basidiomycota</taxon>
        <taxon>Agaricomycotina</taxon>
        <taxon>Agaricomycetes</taxon>
        <taxon>Russulales</taxon>
        <taxon>Bondarzewiaceae</taxon>
        <taxon>Heterobasidion</taxon>
        <taxon>Heterobasidion annosum species complex</taxon>
    </lineage>
</organism>
<evidence type="ECO:0000313" key="3">
    <source>
        <dbReference type="Proteomes" id="UP000030671"/>
    </source>
</evidence>
<dbReference type="InterPro" id="IPR045469">
    <property type="entry name" value="Nis1"/>
</dbReference>